<dbReference type="GO" id="GO:0016757">
    <property type="term" value="F:glycosyltransferase activity"/>
    <property type="evidence" value="ECO:0007669"/>
    <property type="project" value="InterPro"/>
</dbReference>
<accession>R4KBD9</accession>
<dbReference type="PANTHER" id="PTHR45947">
    <property type="entry name" value="SULFOQUINOVOSYL TRANSFERASE SQD2"/>
    <property type="match status" value="1"/>
</dbReference>
<dbReference type="OrthoDB" id="9787617at2"/>
<keyword evidence="2" id="KW-0808">Transferase</keyword>
<dbReference type="PANTHER" id="PTHR45947:SF3">
    <property type="entry name" value="SULFOQUINOVOSYL TRANSFERASE SQD2"/>
    <property type="match status" value="1"/>
</dbReference>
<reference evidence="2 3" key="1">
    <citation type="submission" date="2012-01" db="EMBL/GenBank/DDBJ databases">
        <title>Complete sequence of chromosome of Clostridium pasteurianum BC1.</title>
        <authorList>
            <consortium name="US DOE Joint Genome Institute"/>
            <person name="Lucas S."/>
            <person name="Han J."/>
            <person name="Lapidus A."/>
            <person name="Cheng J.-F."/>
            <person name="Goodwin L."/>
            <person name="Pitluck S."/>
            <person name="Peters L."/>
            <person name="Mikhailova N."/>
            <person name="Teshima H."/>
            <person name="Detter J.C."/>
            <person name="Han C."/>
            <person name="Tapia R."/>
            <person name="Land M."/>
            <person name="Hauser L."/>
            <person name="Kyrpides N."/>
            <person name="Ivanova N."/>
            <person name="Pagani I."/>
            <person name="Dunn J."/>
            <person name="Taghavi S."/>
            <person name="Francis A."/>
            <person name="van der Lelie D."/>
            <person name="Woyke T."/>
        </authorList>
    </citation>
    <scope>NUCLEOTIDE SEQUENCE [LARGE SCALE GENOMIC DNA]</scope>
    <source>
        <strain evidence="2 3">BC1</strain>
    </source>
</reference>
<evidence type="ECO:0000259" key="1">
    <source>
        <dbReference type="Pfam" id="PF00534"/>
    </source>
</evidence>
<dbReference type="Gene3D" id="3.40.50.2000">
    <property type="entry name" value="Glycogen Phosphorylase B"/>
    <property type="match status" value="2"/>
</dbReference>
<dbReference type="CDD" id="cd03801">
    <property type="entry name" value="GT4_PimA-like"/>
    <property type="match status" value="1"/>
</dbReference>
<dbReference type="eggNOG" id="COG0438">
    <property type="taxonomic scope" value="Bacteria"/>
</dbReference>
<keyword evidence="3" id="KW-1185">Reference proteome</keyword>
<dbReference type="EMBL" id="CP003261">
    <property type="protein sequence ID" value="AGK97854.1"/>
    <property type="molecule type" value="Genomic_DNA"/>
</dbReference>
<name>R4KBD9_CLOPA</name>
<dbReference type="STRING" id="86416.Clopa_3026"/>
<sequence>MKYCVLYPKAENVHLIKDVGMIAYKLNRIYGYDSYVVSYNNDKYNYLNEEVKGLKMDFIERKHKNLINIFCYLKKNSKNIDVLQIFHMTFSSVIYACLYKFFNRKGIVFLKLDCTELLLDRIKNMKAAEKVFFNFFLNRVDIIGVEQKNIFHKLKLLLGKHDDKLMNIPNGIDFKSEYFKENISFNDKENIILNVGRIGSSEKATDLLMEAFALIDKNLRKDWKLVFVGPIEESFENTINNFFQKHEDMKDNVIFKGAIFHRKRLFEEYKRAKIFCLTSQYESVGIALIEAIACGDVIVSTRVGIAEEIVNGDNGAVVEVGDVRAIANALEKLISSNKLSSFSQSVQENCKENYNWDNIVEKLHYKINSIRGNN</sequence>
<dbReference type="SUPFAM" id="SSF53756">
    <property type="entry name" value="UDP-Glycosyltransferase/glycogen phosphorylase"/>
    <property type="match status" value="1"/>
</dbReference>
<feature type="domain" description="Glycosyl transferase family 1" evidence="1">
    <location>
        <begin position="180"/>
        <end position="339"/>
    </location>
</feature>
<proteinExistence type="predicted"/>
<evidence type="ECO:0000313" key="3">
    <source>
        <dbReference type="Proteomes" id="UP000013523"/>
    </source>
</evidence>
<dbReference type="InterPro" id="IPR050194">
    <property type="entry name" value="Glycosyltransferase_grp1"/>
</dbReference>
<dbReference type="PATRIC" id="fig|86416.3.peg.3013"/>
<protein>
    <submittedName>
        <fullName evidence="2">Glycosyltransferase</fullName>
    </submittedName>
</protein>
<dbReference type="InterPro" id="IPR001296">
    <property type="entry name" value="Glyco_trans_1"/>
</dbReference>
<dbReference type="Proteomes" id="UP000013523">
    <property type="component" value="Chromosome"/>
</dbReference>
<dbReference type="KEGG" id="cpas:Clopa_3026"/>
<dbReference type="HOGENOM" id="CLU_055430_0_0_9"/>
<dbReference type="RefSeq" id="WP_015616146.1">
    <property type="nucleotide sequence ID" value="NC_021182.1"/>
</dbReference>
<dbReference type="AlphaFoldDB" id="R4KBD9"/>
<dbReference type="Pfam" id="PF00534">
    <property type="entry name" value="Glycos_transf_1"/>
    <property type="match status" value="1"/>
</dbReference>
<organism evidence="2 3">
    <name type="scientific">Clostridium pasteurianum BC1</name>
    <dbReference type="NCBI Taxonomy" id="86416"/>
    <lineage>
        <taxon>Bacteria</taxon>
        <taxon>Bacillati</taxon>
        <taxon>Bacillota</taxon>
        <taxon>Clostridia</taxon>
        <taxon>Eubacteriales</taxon>
        <taxon>Clostridiaceae</taxon>
        <taxon>Clostridium</taxon>
    </lineage>
</organism>
<gene>
    <name evidence="2" type="ORF">Clopa_3026</name>
</gene>
<evidence type="ECO:0000313" key="2">
    <source>
        <dbReference type="EMBL" id="AGK97854.1"/>
    </source>
</evidence>